<dbReference type="EMBL" id="KV876030">
    <property type="protein sequence ID" value="RZR73830.1"/>
    <property type="molecule type" value="Genomic_DNA"/>
</dbReference>
<dbReference type="AlphaFoldDB" id="A0A445MHV3"/>
<protein>
    <submittedName>
        <fullName evidence="2">Uncharacterized protein</fullName>
    </submittedName>
</protein>
<feature type="region of interest" description="Disordered" evidence="1">
    <location>
        <begin position="170"/>
        <end position="191"/>
    </location>
</feature>
<gene>
    <name evidence="2" type="ORF">BHM03_00028657</name>
</gene>
<sequence length="212" mass="23582">MRPGSYGRERKQGRGLTISTAEKTWIKYENLKQKKVKELLMQLKDTAYDADDLLHESGWQKAPRDSCHGYLVCSLLHSRGNLVAQLVQQIASIISDVLESHQQLLHSPFHLLIFDPHISGCADEELRPPIKKESLAGVDQIQLVAAPKTVGLRNRRPSQPGSQHLEAVSIGHISSSPAQRGEGTSIRRGKTFTATDRSRSVASIIGDWLARY</sequence>
<evidence type="ECO:0000313" key="2">
    <source>
        <dbReference type="EMBL" id="RZR73830.1"/>
    </source>
</evidence>
<dbReference type="Proteomes" id="UP000290560">
    <property type="component" value="Unassembled WGS sequence"/>
</dbReference>
<accession>A0A445MHV3</accession>
<evidence type="ECO:0000256" key="1">
    <source>
        <dbReference type="SAM" id="MobiDB-lite"/>
    </source>
</evidence>
<proteinExistence type="predicted"/>
<reference evidence="2" key="1">
    <citation type="journal article" date="2018" name="Data Brief">
        <title>Genome sequence data from 17 accessions of Ensete ventricosum, a staple food crop for millions in Ethiopia.</title>
        <authorList>
            <person name="Yemataw Z."/>
            <person name="Muzemil S."/>
            <person name="Ambachew D."/>
            <person name="Tripathi L."/>
            <person name="Tesfaye K."/>
            <person name="Chala A."/>
            <person name="Farbos A."/>
            <person name="O'Neill P."/>
            <person name="Moore K."/>
            <person name="Grant M."/>
            <person name="Studholme D.J."/>
        </authorList>
    </citation>
    <scope>NUCLEOTIDE SEQUENCE [LARGE SCALE GENOMIC DNA]</scope>
    <source>
        <tissue evidence="2">Leaf</tissue>
    </source>
</reference>
<name>A0A445MHV3_ENSVE</name>
<organism evidence="2">
    <name type="scientific">Ensete ventricosum</name>
    <name type="common">Abyssinian banana</name>
    <name type="synonym">Musa ensete</name>
    <dbReference type="NCBI Taxonomy" id="4639"/>
    <lineage>
        <taxon>Eukaryota</taxon>
        <taxon>Viridiplantae</taxon>
        <taxon>Streptophyta</taxon>
        <taxon>Embryophyta</taxon>
        <taxon>Tracheophyta</taxon>
        <taxon>Spermatophyta</taxon>
        <taxon>Magnoliopsida</taxon>
        <taxon>Liliopsida</taxon>
        <taxon>Zingiberales</taxon>
        <taxon>Musaceae</taxon>
        <taxon>Ensete</taxon>
    </lineage>
</organism>